<dbReference type="HOGENOM" id="CLU_006153_0_0_1"/>
<keyword evidence="5" id="KW-1185">Reference proteome</keyword>
<feature type="compositionally biased region" description="Low complexity" evidence="2">
    <location>
        <begin position="656"/>
        <end position="669"/>
    </location>
</feature>
<gene>
    <name evidence="4" type="primary">6053324</name>
    <name evidence="3" type="ORF">CpipJ_CPIJ019219</name>
</gene>
<evidence type="ECO:0000313" key="4">
    <source>
        <dbReference type="EnsemblMetazoa" id="CPIJ019219-PA"/>
    </source>
</evidence>
<reference evidence="3" key="1">
    <citation type="submission" date="2007-03" db="EMBL/GenBank/DDBJ databases">
        <title>Annotation of Culex pipiens quinquefasciatus.</title>
        <authorList>
            <consortium name="The Broad Institute Genome Sequencing Platform"/>
            <person name="Atkinson P.W."/>
            <person name="Hemingway J."/>
            <person name="Christensen B.M."/>
            <person name="Higgs S."/>
            <person name="Kodira C."/>
            <person name="Hannick L."/>
            <person name="Megy K."/>
            <person name="O'Leary S."/>
            <person name="Pearson M."/>
            <person name="Haas B.J."/>
            <person name="Mauceli E."/>
            <person name="Wortman J.R."/>
            <person name="Lee N.H."/>
            <person name="Guigo R."/>
            <person name="Stanke M."/>
            <person name="Alvarado L."/>
            <person name="Amedeo P."/>
            <person name="Antoine C.H."/>
            <person name="Arensburger P."/>
            <person name="Bidwell S.L."/>
            <person name="Crawford M."/>
            <person name="Camaro F."/>
            <person name="Devon K."/>
            <person name="Engels R."/>
            <person name="Hammond M."/>
            <person name="Howarth C."/>
            <person name="Koehrsen M."/>
            <person name="Lawson D."/>
            <person name="Montgomery P."/>
            <person name="Nene V."/>
            <person name="Nusbaum C."/>
            <person name="Puiu D."/>
            <person name="Romero-Severson J."/>
            <person name="Severson D.W."/>
            <person name="Shumway M."/>
            <person name="Sisk P."/>
            <person name="Stolte C."/>
            <person name="Zeng Q."/>
            <person name="Eisenstadt E."/>
            <person name="Fraser-Liggett C."/>
            <person name="Strausberg R."/>
            <person name="Galagan J."/>
            <person name="Birren B."/>
            <person name="Collins F.H."/>
        </authorList>
    </citation>
    <scope>NUCLEOTIDE SEQUENCE [LARGE SCALE GENOMIC DNA]</scope>
    <source>
        <strain evidence="3">JHB</strain>
    </source>
</reference>
<dbReference type="KEGG" id="cqu:CpipJ_CPIJ019219"/>
<dbReference type="VEuPathDB" id="VectorBase:CQUJHB015553"/>
<dbReference type="EnsemblMetazoa" id="CPIJ019219-RA">
    <property type="protein sequence ID" value="CPIJ019219-PA"/>
    <property type="gene ID" value="CPIJ019219"/>
</dbReference>
<dbReference type="InParanoid" id="B0XIF7"/>
<dbReference type="OMA" id="HEHENQQ"/>
<keyword evidence="1" id="KW-0175">Coiled coil</keyword>
<feature type="region of interest" description="Disordered" evidence="2">
    <location>
        <begin position="444"/>
        <end position="469"/>
    </location>
</feature>
<dbReference type="eggNOG" id="ENOG502QTQK">
    <property type="taxonomic scope" value="Eukaryota"/>
</dbReference>
<evidence type="ECO:0000313" key="5">
    <source>
        <dbReference type="Proteomes" id="UP000002320"/>
    </source>
</evidence>
<feature type="compositionally biased region" description="Low complexity" evidence="2">
    <location>
        <begin position="445"/>
        <end position="469"/>
    </location>
</feature>
<dbReference type="FunCoup" id="B0XIF7">
    <property type="interactions" value="36"/>
</dbReference>
<feature type="region of interest" description="Disordered" evidence="2">
    <location>
        <begin position="539"/>
        <end position="782"/>
    </location>
</feature>
<name>B0XIF7_CULQU</name>
<feature type="compositionally biased region" description="Polar residues" evidence="2">
    <location>
        <begin position="692"/>
        <end position="713"/>
    </location>
</feature>
<feature type="region of interest" description="Disordered" evidence="2">
    <location>
        <begin position="1"/>
        <end position="114"/>
    </location>
</feature>
<feature type="compositionally biased region" description="Low complexity" evidence="2">
    <location>
        <begin position="35"/>
        <end position="49"/>
    </location>
</feature>
<dbReference type="EMBL" id="DS233299">
    <property type="protein sequence ID" value="EDS29211.1"/>
    <property type="molecule type" value="Genomic_DNA"/>
</dbReference>
<accession>B0XIF7</accession>
<feature type="compositionally biased region" description="Gly residues" evidence="2">
    <location>
        <begin position="50"/>
        <end position="62"/>
    </location>
</feature>
<feature type="region of interest" description="Disordered" evidence="2">
    <location>
        <begin position="258"/>
        <end position="347"/>
    </location>
</feature>
<dbReference type="OrthoDB" id="1684102at2759"/>
<protein>
    <submittedName>
        <fullName evidence="3 4">Uncharacterized protein</fullName>
    </submittedName>
</protein>
<evidence type="ECO:0000256" key="1">
    <source>
        <dbReference type="SAM" id="Coils"/>
    </source>
</evidence>
<evidence type="ECO:0000256" key="2">
    <source>
        <dbReference type="SAM" id="MobiDB-lite"/>
    </source>
</evidence>
<feature type="compositionally biased region" description="Polar residues" evidence="2">
    <location>
        <begin position="72"/>
        <end position="81"/>
    </location>
</feature>
<feature type="compositionally biased region" description="Polar residues" evidence="2">
    <location>
        <begin position="540"/>
        <end position="549"/>
    </location>
</feature>
<organism>
    <name type="scientific">Culex quinquefasciatus</name>
    <name type="common">Southern house mosquito</name>
    <name type="synonym">Culex pungens</name>
    <dbReference type="NCBI Taxonomy" id="7176"/>
    <lineage>
        <taxon>Eukaryota</taxon>
        <taxon>Metazoa</taxon>
        <taxon>Ecdysozoa</taxon>
        <taxon>Arthropoda</taxon>
        <taxon>Hexapoda</taxon>
        <taxon>Insecta</taxon>
        <taxon>Pterygota</taxon>
        <taxon>Neoptera</taxon>
        <taxon>Endopterygota</taxon>
        <taxon>Diptera</taxon>
        <taxon>Nematocera</taxon>
        <taxon>Culicoidea</taxon>
        <taxon>Culicidae</taxon>
        <taxon>Culicinae</taxon>
        <taxon>Culicini</taxon>
        <taxon>Culex</taxon>
        <taxon>Culex</taxon>
    </lineage>
</organism>
<dbReference type="STRING" id="7176.B0XIF7"/>
<feature type="compositionally biased region" description="Low complexity" evidence="2">
    <location>
        <begin position="742"/>
        <end position="768"/>
    </location>
</feature>
<feature type="compositionally biased region" description="Polar residues" evidence="2">
    <location>
        <begin position="258"/>
        <end position="273"/>
    </location>
</feature>
<evidence type="ECO:0000313" key="3">
    <source>
        <dbReference type="EMBL" id="EDS29211.1"/>
    </source>
</evidence>
<feature type="compositionally biased region" description="Polar residues" evidence="2">
    <location>
        <begin position="618"/>
        <end position="644"/>
    </location>
</feature>
<feature type="compositionally biased region" description="Basic and acidic residues" evidence="2">
    <location>
        <begin position="645"/>
        <end position="655"/>
    </location>
</feature>
<dbReference type="AlphaFoldDB" id="B0XIF7"/>
<feature type="compositionally biased region" description="Low complexity" evidence="2">
    <location>
        <begin position="284"/>
        <end position="305"/>
    </location>
</feature>
<reference evidence="4" key="2">
    <citation type="submission" date="2020-05" db="UniProtKB">
        <authorList>
            <consortium name="EnsemblMetazoa"/>
        </authorList>
    </citation>
    <scope>IDENTIFICATION</scope>
    <source>
        <strain evidence="4">JHB</strain>
    </source>
</reference>
<proteinExistence type="predicted"/>
<feature type="compositionally biased region" description="Low complexity" evidence="2">
    <location>
        <begin position="591"/>
        <end position="613"/>
    </location>
</feature>
<sequence length="795" mass="85187">MPSSLSSRSRREWEPGIRTRRKLTAKDHLSHQPHSSSLISRSRSNSQSGGSSGGGGGSGSGSGHRKEPKSGDAQSSGSVVIQDSGFSTETSSSKETHSASSSTGNGGGVLLLQGGNVSNTAAASHQQRLDTEDELWNLLDVIHRKSNRLREEVDALQQLEREKCRTNVLNQNVNQLLVDVVNKDDVQILRKERDRLFEQLSDYEAEAMASRIRATKMQDDVDVLAAAKRDLEGQLQAALSQKLELNTKIHDLHQQFVNKSAPSRHLQTLTPSSGVGLLRKHSSTDSTTTTLHLSTSTTSSPSSNSQQHLLKPSATRAGSSFAPIVKSSAKTEADHHPTSPDAALGKLDGLLSSPARVNKVRMTDSKKIAAILLETNIVELQRHLLTITVQNQVLQQRLEYATRSRIFMSKKLDKSKEDIDDLKFRLEEKNIELEGTKAQLRVLESKQQQHQSGKSSVASSGFSPEHHPTAPAIAAAATPTALVAPVKPSVVSTSAGGIVTSQPFHHQQRDLTLRLQQASQVSTPSMKAMIPLAMDEVLHHSSSTESAQDQAERLTYPETPKRKPSKIPLPGTKGYVAPKPPTGRNFVANAPKNSPSPSGSLSNKSLNKSTGSLYMRSTGPSSISSGNRAVRDTSMNRPESAQSWSRRDTSLEKSRSSSIPVSSKGSPVAAKPPPSAVVSSSPQPKAKRDSLTTRVKNLDSLSRLQTAASTGNLSKSSSKKDLSSTSFSTGRPKQASGGGGIRRVSSASIGRSSSTEHSGGSSSNGSSSVAASPTDNSDNGKVRNIRSSFWNWLKI</sequence>
<feature type="compositionally biased region" description="Polar residues" evidence="2">
    <location>
        <begin position="769"/>
        <end position="782"/>
    </location>
</feature>
<dbReference type="VEuPathDB" id="VectorBase:CPIJ019219"/>
<feature type="coiled-coil region" evidence="1">
    <location>
        <begin position="186"/>
        <end position="248"/>
    </location>
</feature>
<dbReference type="Proteomes" id="UP000002320">
    <property type="component" value="Unassembled WGS sequence"/>
</dbReference>
<feature type="compositionally biased region" description="Basic and acidic residues" evidence="2">
    <location>
        <begin position="329"/>
        <end position="338"/>
    </location>
</feature>